<evidence type="ECO:0000313" key="3">
    <source>
        <dbReference type="Proteomes" id="UP000094936"/>
    </source>
</evidence>
<dbReference type="AlphaFoldDB" id="A0A1C3E9P9"/>
<evidence type="ECO:0000256" key="1">
    <source>
        <dbReference type="SAM" id="SignalP"/>
    </source>
</evidence>
<dbReference type="Proteomes" id="UP000094936">
    <property type="component" value="Unassembled WGS sequence"/>
</dbReference>
<sequence length="642" mass="72948">MRIIISKKRNLTSRKVYKLIFSTFSILLFTTTLMSTNQVSASNSKPNSLSSKFFSNPKLKMNRAGEQCNANITTWRGTHGNTQPNPALVFNNQHFLRMDNNFSLHKTIQHIINSAPPGPQTPVDTVVKSMLSSFLESEQEHHGMLLDKERRDAEASLNPDLFIDEMKPVAIFNRFDLADSNGKNCGEYRIVYARDVPVPDNRSLGRFTMIFEATYPNPIPEEGSRGCLPVAKFWDSLTRPGIVDLHREWSIWQFLYQGITQDGIDLPPAINFHHYQGDMGQIRVNMFVQEDWQLREFRTGMDDNLDIIFSPVSVKTNPVIQYLNEANDNGMTTDQQLIAKEFRDDFINKGVRALSNPEFDGLVNEIDILNSLEIFVEDKFNNVQSAVNASSDATKVVSNAFRERIRSKINGLGSTTDDPALILERLNTQTCAGCHELSNEKRVFKQFVWPKSLGFVHVNEQGDLSEALLGTFLPRRVQILEDFICDPPLPVMTVKKEQKKVVVDSEFISPMGNDQVVFNIEDPDIQLGKSKPTRKWKGLRLPVVDQDGKRHRMILRGAKLIHTINSLKQKPMDLSVKNPLNGKAQFLLIFRRNDNKHLPSGTYRLAEGDDATIDVIAKSAKTGQVIEMLKYKLNIQIERKNK</sequence>
<evidence type="ECO:0000313" key="2">
    <source>
        <dbReference type="EMBL" id="ODA29899.1"/>
    </source>
</evidence>
<keyword evidence="3" id="KW-1185">Reference proteome</keyword>
<dbReference type="EMBL" id="LYBM01000060">
    <property type="protein sequence ID" value="ODA29899.1"/>
    <property type="molecule type" value="Genomic_DNA"/>
</dbReference>
<reference evidence="2 3" key="1">
    <citation type="submission" date="2016-05" db="EMBL/GenBank/DDBJ databases">
        <title>Genomic Taxonomy of the Vibrionaceae.</title>
        <authorList>
            <person name="Gomez-Gil B."/>
            <person name="Enciso-Ibarra J."/>
        </authorList>
    </citation>
    <scope>NUCLEOTIDE SEQUENCE [LARGE SCALE GENOMIC DNA]</scope>
    <source>
        <strain evidence="2 3">CAIM 1920</strain>
    </source>
</reference>
<proteinExistence type="predicted"/>
<feature type="signal peptide" evidence="1">
    <location>
        <begin position="1"/>
        <end position="34"/>
    </location>
</feature>
<organism evidence="2 3">
    <name type="scientific">Veronia pacifica</name>
    <dbReference type="NCBI Taxonomy" id="1080227"/>
    <lineage>
        <taxon>Bacteria</taxon>
        <taxon>Pseudomonadati</taxon>
        <taxon>Pseudomonadota</taxon>
        <taxon>Gammaproteobacteria</taxon>
        <taxon>Vibrionales</taxon>
        <taxon>Vibrionaceae</taxon>
        <taxon>Veronia</taxon>
    </lineage>
</organism>
<keyword evidence="1" id="KW-0732">Signal</keyword>
<evidence type="ECO:0008006" key="4">
    <source>
        <dbReference type="Google" id="ProtNLM"/>
    </source>
</evidence>
<feature type="chain" id="PRO_5008672978" description="Cytochrome c domain-containing protein" evidence="1">
    <location>
        <begin position="35"/>
        <end position="642"/>
    </location>
</feature>
<comment type="caution">
    <text evidence="2">The sequence shown here is derived from an EMBL/GenBank/DDBJ whole genome shotgun (WGS) entry which is preliminary data.</text>
</comment>
<name>A0A1C3E9P9_9GAMM</name>
<gene>
    <name evidence="2" type="ORF">A8L45_21310</name>
</gene>
<accession>A0A1C3E9P9</accession>
<protein>
    <recommendedName>
        <fullName evidence="4">Cytochrome c domain-containing protein</fullName>
    </recommendedName>
</protein>